<organism evidence="1 2">
    <name type="scientific">Shimia sagamensis</name>
    <dbReference type="NCBI Taxonomy" id="1566352"/>
    <lineage>
        <taxon>Bacteria</taxon>
        <taxon>Pseudomonadati</taxon>
        <taxon>Pseudomonadota</taxon>
        <taxon>Alphaproteobacteria</taxon>
        <taxon>Rhodobacterales</taxon>
        <taxon>Roseobacteraceae</taxon>
    </lineage>
</organism>
<proteinExistence type="predicted"/>
<sequence>MRWLAVVGMLWATQGVAQVTNYEADGNLESTHEVGCVALSELSNAYSPADLAGGVIRCFKDDQDDRAFEMVVTMQLRTAFDTLRVEDTTAHQAGQVMMLEIQHATGEAFGPRMQEAVARFGDSGSPKHSALCAQMADFGPPTHSPRYMVQHGMTAFTGREGDGLLDDFDPAESWEMLLEEYLQCE</sequence>
<dbReference type="Proteomes" id="UP001157961">
    <property type="component" value="Unassembled WGS sequence"/>
</dbReference>
<reference evidence="1 2" key="1">
    <citation type="submission" date="2017-05" db="EMBL/GenBank/DDBJ databases">
        <authorList>
            <person name="Varghese N."/>
            <person name="Submissions S."/>
        </authorList>
    </citation>
    <scope>NUCLEOTIDE SEQUENCE [LARGE SCALE GENOMIC DNA]</scope>
    <source>
        <strain evidence="1 2">DSM 29734</strain>
    </source>
</reference>
<protein>
    <submittedName>
        <fullName evidence="1">Uncharacterized protein</fullName>
    </submittedName>
</protein>
<comment type="caution">
    <text evidence="1">The sequence shown here is derived from an EMBL/GenBank/DDBJ whole genome shotgun (WGS) entry which is preliminary data.</text>
</comment>
<evidence type="ECO:0000313" key="2">
    <source>
        <dbReference type="Proteomes" id="UP001157961"/>
    </source>
</evidence>
<name>A0ABY1P876_9RHOB</name>
<dbReference type="RefSeq" id="WP_283426918.1">
    <property type="nucleotide sequence ID" value="NZ_FXTY01000006.1"/>
</dbReference>
<gene>
    <name evidence="1" type="ORF">SAMN06265373_10662</name>
</gene>
<keyword evidence="2" id="KW-1185">Reference proteome</keyword>
<dbReference type="EMBL" id="FXTY01000006">
    <property type="protein sequence ID" value="SMP28583.1"/>
    <property type="molecule type" value="Genomic_DNA"/>
</dbReference>
<accession>A0ABY1P876</accession>
<evidence type="ECO:0000313" key="1">
    <source>
        <dbReference type="EMBL" id="SMP28583.1"/>
    </source>
</evidence>